<organism evidence="1 2">
    <name type="scientific">Halopseudomonas litoralis</name>
    <dbReference type="NCBI Taxonomy" id="797277"/>
    <lineage>
        <taxon>Bacteria</taxon>
        <taxon>Pseudomonadati</taxon>
        <taxon>Pseudomonadota</taxon>
        <taxon>Gammaproteobacteria</taxon>
        <taxon>Pseudomonadales</taxon>
        <taxon>Pseudomonadaceae</taxon>
        <taxon>Halopseudomonas</taxon>
    </lineage>
</organism>
<dbReference type="AlphaFoldDB" id="A0A1H1PZA3"/>
<gene>
    <name evidence="1" type="ORF">SAMN05216198_1333</name>
</gene>
<sequence length="77" mass="8246">MSTVCNPGPGHKRLLSLIETAMSEEPNVMRTQGGHLTFSKPGLPSIYTCPATDNRRAGMNVTTSLRKAREHHGGADG</sequence>
<evidence type="ECO:0000313" key="1">
    <source>
        <dbReference type="EMBL" id="SDS16552.1"/>
    </source>
</evidence>
<name>A0A1H1PZA3_9GAMM</name>
<protein>
    <submittedName>
        <fullName evidence="1">Uncharacterized protein</fullName>
    </submittedName>
</protein>
<dbReference type="EMBL" id="LT629748">
    <property type="protein sequence ID" value="SDS16552.1"/>
    <property type="molecule type" value="Genomic_DNA"/>
</dbReference>
<proteinExistence type="predicted"/>
<dbReference type="OrthoDB" id="8527745at2"/>
<dbReference type="STRING" id="797277.SAMN05216198_1333"/>
<accession>A0A1H1PZA3</accession>
<evidence type="ECO:0000313" key="2">
    <source>
        <dbReference type="Proteomes" id="UP000243426"/>
    </source>
</evidence>
<keyword evidence="2" id="KW-1185">Reference proteome</keyword>
<reference evidence="2" key="1">
    <citation type="submission" date="2016-10" db="EMBL/GenBank/DDBJ databases">
        <authorList>
            <person name="Varghese N."/>
            <person name="Submissions S."/>
        </authorList>
    </citation>
    <scope>NUCLEOTIDE SEQUENCE [LARGE SCALE GENOMIC DNA]</scope>
    <source>
        <strain evidence="2">2SM5</strain>
    </source>
</reference>
<dbReference type="Proteomes" id="UP000243426">
    <property type="component" value="Chromosome I"/>
</dbReference>